<dbReference type="EMBL" id="SHBE01000001">
    <property type="protein sequence ID" value="RZO27189.1"/>
    <property type="molecule type" value="Genomic_DNA"/>
</dbReference>
<organism evidence="1 2">
    <name type="scientific">SAR86 cluster bacterium</name>
    <dbReference type="NCBI Taxonomy" id="2030880"/>
    <lineage>
        <taxon>Bacteria</taxon>
        <taxon>Pseudomonadati</taxon>
        <taxon>Pseudomonadota</taxon>
        <taxon>Gammaproteobacteria</taxon>
        <taxon>SAR86 cluster</taxon>
    </lineage>
</organism>
<gene>
    <name evidence="1" type="ORF">EVA92_00150</name>
</gene>
<accession>A0A520N146</accession>
<name>A0A520N146_9GAMM</name>
<evidence type="ECO:0000313" key="1">
    <source>
        <dbReference type="EMBL" id="RZO27189.1"/>
    </source>
</evidence>
<sequence length="212" mass="24771">MHCFFKNIYIIFLLSFFVEAENKNKIFRVEAATVIWDANPTSEKFPMKKNFQLVREAIKLNSDNFSDNEKELYKLIKSDNYSLGNTINIKGLEGTTIDAHKSWFQNLSNEESSKFVLVSDKRNQCAVKVFESRHPRISAKCSMGLDSLKDTKILVNTPQGLRLEDQKNYNILRQNSLVKPHYFLSEQQRIRLNEFYYFDHPKIGLIIGVFDD</sequence>
<evidence type="ECO:0000313" key="2">
    <source>
        <dbReference type="Proteomes" id="UP000315825"/>
    </source>
</evidence>
<proteinExistence type="predicted"/>
<reference evidence="1 2" key="1">
    <citation type="submission" date="2019-02" db="EMBL/GenBank/DDBJ databases">
        <title>Prokaryotic population dynamics and viral predation in marine succession experiment using metagenomics: the confinement effect.</title>
        <authorList>
            <person name="Haro-Moreno J.M."/>
            <person name="Rodriguez-Valera F."/>
            <person name="Lopez-Perez M."/>
        </authorList>
    </citation>
    <scope>NUCLEOTIDE SEQUENCE [LARGE SCALE GENOMIC DNA]</scope>
    <source>
        <strain evidence="1">MED-G159</strain>
    </source>
</reference>
<dbReference type="Proteomes" id="UP000315825">
    <property type="component" value="Unassembled WGS sequence"/>
</dbReference>
<comment type="caution">
    <text evidence="1">The sequence shown here is derived from an EMBL/GenBank/DDBJ whole genome shotgun (WGS) entry which is preliminary data.</text>
</comment>
<protein>
    <submittedName>
        <fullName evidence="1">Uncharacterized protein</fullName>
    </submittedName>
</protein>
<dbReference type="AlphaFoldDB" id="A0A520N146"/>